<name>A0ABV3MWM2_9GAMM</name>
<dbReference type="InterPro" id="IPR016181">
    <property type="entry name" value="Acyl_CoA_acyltransferase"/>
</dbReference>
<evidence type="ECO:0000313" key="4">
    <source>
        <dbReference type="EMBL" id="MEW5287966.1"/>
    </source>
</evidence>
<comment type="caution">
    <text evidence="4">The sequence shown here is derived from an EMBL/GenBank/DDBJ whole genome shotgun (WGS) entry which is preliminary data.</text>
</comment>
<protein>
    <submittedName>
        <fullName evidence="4">GNAT family N-acetyltransferase</fullName>
    </submittedName>
</protein>
<dbReference type="Gene3D" id="3.40.630.30">
    <property type="match status" value="1"/>
</dbReference>
<dbReference type="CDD" id="cd04301">
    <property type="entry name" value="NAT_SF"/>
    <property type="match status" value="1"/>
</dbReference>
<dbReference type="RefSeq" id="WP_367166526.1">
    <property type="nucleotide sequence ID" value="NZ_JBFKZN010000001.1"/>
</dbReference>
<keyword evidence="2" id="KW-0012">Acyltransferase</keyword>
<proteinExistence type="predicted"/>
<accession>A0ABV3MWM2</accession>
<organism evidence="4 5">
    <name type="scientific">Erwinia papayae</name>
    <dbReference type="NCBI Taxonomy" id="206499"/>
    <lineage>
        <taxon>Bacteria</taxon>
        <taxon>Pseudomonadati</taxon>
        <taxon>Pseudomonadota</taxon>
        <taxon>Gammaproteobacteria</taxon>
        <taxon>Enterobacterales</taxon>
        <taxon>Erwiniaceae</taxon>
        <taxon>Erwinia</taxon>
    </lineage>
</organism>
<dbReference type="Proteomes" id="UP001554567">
    <property type="component" value="Unassembled WGS sequence"/>
</dbReference>
<dbReference type="InterPro" id="IPR050832">
    <property type="entry name" value="Bact_Acetyltransf"/>
</dbReference>
<dbReference type="EMBL" id="JBFKZN010000001">
    <property type="protein sequence ID" value="MEW5287966.1"/>
    <property type="molecule type" value="Genomic_DNA"/>
</dbReference>
<dbReference type="SUPFAM" id="SSF55729">
    <property type="entry name" value="Acyl-CoA N-acyltransferases (Nat)"/>
    <property type="match status" value="1"/>
</dbReference>
<dbReference type="InterPro" id="IPR000182">
    <property type="entry name" value="GNAT_dom"/>
</dbReference>
<sequence length="178" mass="19419">MRDVSYQYLNSDEAAAELPSLLHVLSGCVAEGASVGFISIDPQPMKRFWQGVVASLTDGDKQLLVARHHGRIVGTVILVLGMMPNGEHRAEIAKLLVHPEARRQGIARELLRQAERRAVEAGKTLLVLDTRSGDVAEQLYLREGWQISGRIPDFALSTSGELEGTTVMYKMAGGQAAR</sequence>
<evidence type="ECO:0000259" key="3">
    <source>
        <dbReference type="PROSITE" id="PS51186"/>
    </source>
</evidence>
<dbReference type="PROSITE" id="PS51186">
    <property type="entry name" value="GNAT"/>
    <property type="match status" value="1"/>
</dbReference>
<reference evidence="4 5" key="1">
    <citation type="submission" date="2024-07" db="EMBL/GenBank/DDBJ databases">
        <authorList>
            <person name="Dulla G.F.J."/>
            <person name="Delorm J.G."/>
        </authorList>
    </citation>
    <scope>NUCLEOTIDE SEQUENCE [LARGE SCALE GENOMIC DNA]</scope>
    <source>
        <strain evidence="4 5">JGD 233</strain>
    </source>
</reference>
<evidence type="ECO:0000313" key="5">
    <source>
        <dbReference type="Proteomes" id="UP001554567"/>
    </source>
</evidence>
<keyword evidence="5" id="KW-1185">Reference proteome</keyword>
<feature type="domain" description="N-acetyltransferase" evidence="3">
    <location>
        <begin position="24"/>
        <end position="173"/>
    </location>
</feature>
<dbReference type="Pfam" id="PF00583">
    <property type="entry name" value="Acetyltransf_1"/>
    <property type="match status" value="1"/>
</dbReference>
<dbReference type="PROSITE" id="PS51257">
    <property type="entry name" value="PROKAR_LIPOPROTEIN"/>
    <property type="match status" value="1"/>
</dbReference>
<keyword evidence="1" id="KW-0808">Transferase</keyword>
<gene>
    <name evidence="4" type="ORF">ABW286_01940</name>
</gene>
<evidence type="ECO:0000256" key="1">
    <source>
        <dbReference type="ARBA" id="ARBA00022679"/>
    </source>
</evidence>
<evidence type="ECO:0000256" key="2">
    <source>
        <dbReference type="ARBA" id="ARBA00023315"/>
    </source>
</evidence>
<dbReference type="PANTHER" id="PTHR43877">
    <property type="entry name" value="AMINOALKYLPHOSPHONATE N-ACETYLTRANSFERASE-RELATED-RELATED"/>
    <property type="match status" value="1"/>
</dbReference>